<protein>
    <submittedName>
        <fullName evidence="3">ADP-ribose pyrophosphatase</fullName>
    </submittedName>
</protein>
<gene>
    <name evidence="3" type="ORF">SacglDRAFT_02795</name>
</gene>
<proteinExistence type="predicted"/>
<dbReference type="RefSeq" id="WP_005465362.1">
    <property type="nucleotide sequence ID" value="NZ_CM001484.1"/>
</dbReference>
<dbReference type="InterPro" id="IPR015797">
    <property type="entry name" value="NUDIX_hydrolase-like_dom_sf"/>
</dbReference>
<dbReference type="Gene3D" id="3.90.79.10">
    <property type="entry name" value="Nucleoside Triphosphate Pyrophosphohydrolase"/>
    <property type="match status" value="1"/>
</dbReference>
<dbReference type="HOGENOM" id="CLU_083334_0_0_11"/>
<organism evidence="3 4">
    <name type="scientific">Saccharomonospora glauca K62</name>
    <dbReference type="NCBI Taxonomy" id="928724"/>
    <lineage>
        <taxon>Bacteria</taxon>
        <taxon>Bacillati</taxon>
        <taxon>Actinomycetota</taxon>
        <taxon>Actinomycetes</taxon>
        <taxon>Pseudonocardiales</taxon>
        <taxon>Pseudonocardiaceae</taxon>
        <taxon>Saccharomonospora</taxon>
    </lineage>
</organism>
<feature type="compositionally biased region" description="Low complexity" evidence="1">
    <location>
        <begin position="43"/>
        <end position="54"/>
    </location>
</feature>
<evidence type="ECO:0000259" key="2">
    <source>
        <dbReference type="Pfam" id="PF00293"/>
    </source>
</evidence>
<dbReference type="EMBL" id="CM001484">
    <property type="protein sequence ID" value="EIE99680.1"/>
    <property type="molecule type" value="Genomic_DNA"/>
</dbReference>
<sequence length="285" mass="30175">MPRGASEDSVGREPSGAGWLLLTDPRRGVLLRRRASEAGHGGPWAPLGAPGPSGESPVATAIGTVEWEAGVGPRAVRVLAAVEEPDTRGRTVLATLREEGESRGPADPDVSVRWVRPDEVEPSELPSGLAAAWPELRGQLARRAVLVVDSANVVGSRPDGWWRDRAGATARLRDRLAVVAARGVVAPRLGLDLGRHWRWWPRVVLVTEGRARGVGGVPGVEVVEAPGDGDDTVVRVVARLRASGPRDHVVVATADRALRRRVGEHGCAVLGPAELWDVLDESGPA</sequence>
<dbReference type="OrthoDB" id="3404294at2"/>
<evidence type="ECO:0000313" key="4">
    <source>
        <dbReference type="Proteomes" id="UP000005087"/>
    </source>
</evidence>
<name>I1D406_9PSEU</name>
<dbReference type="InterPro" id="IPR000086">
    <property type="entry name" value="NUDIX_hydrolase_dom"/>
</dbReference>
<feature type="domain" description="Nudix hydrolase" evidence="2">
    <location>
        <begin position="18"/>
        <end position="125"/>
    </location>
</feature>
<keyword evidence="4" id="KW-1185">Reference proteome</keyword>
<evidence type="ECO:0000313" key="3">
    <source>
        <dbReference type="EMBL" id="EIE99680.1"/>
    </source>
</evidence>
<reference evidence="4" key="2">
    <citation type="submission" date="2012-01" db="EMBL/GenBank/DDBJ databases">
        <title>Noncontiguous Finished sequence of chromosome of Saccharomonospora glauca K62.</title>
        <authorList>
            <consortium name="US DOE Joint Genome Institute"/>
            <person name="Lucas S."/>
            <person name="Han J."/>
            <person name="Lapidus A."/>
            <person name="Cheng J.-F."/>
            <person name="Goodwin L."/>
            <person name="Pitluck S."/>
            <person name="Peters L."/>
            <person name="Mikhailova N."/>
            <person name="Held B."/>
            <person name="Detter J.C."/>
            <person name="Han C."/>
            <person name="Tapia R."/>
            <person name="Land M."/>
            <person name="Hauser L."/>
            <person name="Kyrpides N."/>
            <person name="Ivanova N."/>
            <person name="Pagani I."/>
            <person name="Brambilla E.-M."/>
            <person name="Klenk H.-P."/>
            <person name="Woyke T."/>
        </authorList>
    </citation>
    <scope>NUCLEOTIDE SEQUENCE [LARGE SCALE GENOMIC DNA]</scope>
    <source>
        <strain evidence="4">K62</strain>
    </source>
</reference>
<dbReference type="AlphaFoldDB" id="I1D406"/>
<dbReference type="Pfam" id="PF00293">
    <property type="entry name" value="NUDIX"/>
    <property type="match status" value="1"/>
</dbReference>
<dbReference type="Proteomes" id="UP000005087">
    <property type="component" value="Chromosome"/>
</dbReference>
<dbReference type="SUPFAM" id="SSF55811">
    <property type="entry name" value="Nudix"/>
    <property type="match status" value="1"/>
</dbReference>
<dbReference type="STRING" id="928724.SacglDRAFT_02795"/>
<dbReference type="eggNOG" id="COG1051">
    <property type="taxonomic scope" value="Bacteria"/>
</dbReference>
<feature type="region of interest" description="Disordered" evidence="1">
    <location>
        <begin position="32"/>
        <end position="57"/>
    </location>
</feature>
<reference evidence="3 4" key="1">
    <citation type="submission" date="2011-09" db="EMBL/GenBank/DDBJ databases">
        <authorList>
            <consortium name="US DOE Joint Genome Institute (JGI-PGF)"/>
            <person name="Lucas S."/>
            <person name="Han J."/>
            <person name="Lapidus A."/>
            <person name="Cheng J.-F."/>
            <person name="Goodwin L."/>
            <person name="Pitluck S."/>
            <person name="Peters L."/>
            <person name="Land M.L."/>
            <person name="Hauser L."/>
            <person name="Brambilla E."/>
            <person name="Klenk H.-P."/>
            <person name="Woyke T.J."/>
        </authorList>
    </citation>
    <scope>NUCLEOTIDE SEQUENCE [LARGE SCALE GENOMIC DNA]</scope>
    <source>
        <strain evidence="3 4">K62</strain>
    </source>
</reference>
<accession>I1D406</accession>
<evidence type="ECO:0000256" key="1">
    <source>
        <dbReference type="SAM" id="MobiDB-lite"/>
    </source>
</evidence>